<feature type="compositionally biased region" description="Basic and acidic residues" evidence="1">
    <location>
        <begin position="134"/>
        <end position="155"/>
    </location>
</feature>
<name>A0AAW1R4T6_9CHLO</name>
<dbReference type="EMBL" id="JALJOR010000001">
    <property type="protein sequence ID" value="KAK9828766.1"/>
    <property type="molecule type" value="Genomic_DNA"/>
</dbReference>
<comment type="caution">
    <text evidence="2">The sequence shown here is derived from an EMBL/GenBank/DDBJ whole genome shotgun (WGS) entry which is preliminary data.</text>
</comment>
<feature type="region of interest" description="Disordered" evidence="1">
    <location>
        <begin position="92"/>
        <end position="155"/>
    </location>
</feature>
<accession>A0AAW1R4T6</accession>
<evidence type="ECO:0000313" key="3">
    <source>
        <dbReference type="Proteomes" id="UP001489004"/>
    </source>
</evidence>
<gene>
    <name evidence="2" type="ORF">WJX72_001975</name>
</gene>
<proteinExistence type="predicted"/>
<reference evidence="2 3" key="1">
    <citation type="journal article" date="2024" name="Nat. Commun.">
        <title>Phylogenomics reveals the evolutionary origins of lichenization in chlorophyte algae.</title>
        <authorList>
            <person name="Puginier C."/>
            <person name="Libourel C."/>
            <person name="Otte J."/>
            <person name="Skaloud P."/>
            <person name="Haon M."/>
            <person name="Grisel S."/>
            <person name="Petersen M."/>
            <person name="Berrin J.G."/>
            <person name="Delaux P.M."/>
            <person name="Dal Grande F."/>
            <person name="Keller J."/>
        </authorList>
    </citation>
    <scope>NUCLEOTIDE SEQUENCE [LARGE SCALE GENOMIC DNA]</scope>
    <source>
        <strain evidence="2 3">SAG 2043</strain>
    </source>
</reference>
<dbReference type="AlphaFoldDB" id="A0AAW1R4T6"/>
<protein>
    <submittedName>
        <fullName evidence="2">Uncharacterized protein</fullName>
    </submittedName>
</protein>
<dbReference type="Proteomes" id="UP001489004">
    <property type="component" value="Unassembled WGS sequence"/>
</dbReference>
<evidence type="ECO:0000256" key="1">
    <source>
        <dbReference type="SAM" id="MobiDB-lite"/>
    </source>
</evidence>
<sequence length="155" mass="17169">MCKADTAVPDDSKRRAFVMANWKHVVPPSLPQWEYDETRHRPGQIKCDLRRRGYLGATGRSIQELPVRRELARLDGVADNLLRRCQAFQARYTYPAAPADKTPDTGAAAGRGGPAADQDDATHLTARSAVKLAGEQRRAEPPAEDRQPVDRSRAP</sequence>
<keyword evidence="3" id="KW-1185">Reference proteome</keyword>
<organism evidence="2 3">
    <name type="scientific">[Myrmecia] bisecta</name>
    <dbReference type="NCBI Taxonomy" id="41462"/>
    <lineage>
        <taxon>Eukaryota</taxon>
        <taxon>Viridiplantae</taxon>
        <taxon>Chlorophyta</taxon>
        <taxon>core chlorophytes</taxon>
        <taxon>Trebouxiophyceae</taxon>
        <taxon>Trebouxiales</taxon>
        <taxon>Trebouxiaceae</taxon>
        <taxon>Myrmecia</taxon>
    </lineage>
</organism>
<evidence type="ECO:0000313" key="2">
    <source>
        <dbReference type="EMBL" id="KAK9828766.1"/>
    </source>
</evidence>